<dbReference type="EMBL" id="CP108253">
    <property type="protein sequence ID" value="WTU44288.1"/>
    <property type="molecule type" value="Genomic_DNA"/>
</dbReference>
<dbReference type="PRINTS" id="PR00081">
    <property type="entry name" value="GDHRDH"/>
</dbReference>
<reference evidence="2" key="1">
    <citation type="submission" date="2022-10" db="EMBL/GenBank/DDBJ databases">
        <title>The complete genomes of actinobacterial strains from the NBC collection.</title>
        <authorList>
            <person name="Joergensen T.S."/>
            <person name="Alvarez Arevalo M."/>
            <person name="Sterndorff E.B."/>
            <person name="Faurdal D."/>
            <person name="Vuksanovic O."/>
            <person name="Mourched A.-S."/>
            <person name="Charusanti P."/>
            <person name="Shaw S."/>
            <person name="Blin K."/>
            <person name="Weber T."/>
        </authorList>
    </citation>
    <scope>NUCLEOTIDE SEQUENCE</scope>
    <source>
        <strain evidence="2">NBC_00060</strain>
    </source>
</reference>
<dbReference type="PRINTS" id="PR00080">
    <property type="entry name" value="SDRFAMILY"/>
</dbReference>
<dbReference type="PANTHER" id="PTHR43975:SF2">
    <property type="entry name" value="EG:BACR7A4.14 PROTEIN-RELATED"/>
    <property type="match status" value="1"/>
</dbReference>
<dbReference type="SUPFAM" id="SSF51735">
    <property type="entry name" value="NAD(P)-binding Rossmann-fold domains"/>
    <property type="match status" value="1"/>
</dbReference>
<evidence type="ECO:0000256" key="1">
    <source>
        <dbReference type="ARBA" id="ARBA00023002"/>
    </source>
</evidence>
<gene>
    <name evidence="2" type="ORF">OHV25_34260</name>
</gene>
<dbReference type="FunFam" id="3.40.50.720:FF:000084">
    <property type="entry name" value="Short-chain dehydrogenase reductase"/>
    <property type="match status" value="1"/>
</dbReference>
<keyword evidence="1" id="KW-0560">Oxidoreductase</keyword>
<dbReference type="InterPro" id="IPR002347">
    <property type="entry name" value="SDR_fam"/>
</dbReference>
<dbReference type="AlphaFoldDB" id="A0AAU2H824"/>
<name>A0AAU2H824_9ACTN</name>
<sequence>MTGPATGADTGLAGRCVVVTGAGTGIGRAVAHAFADEGARVLVVGRGAARLAETAAGRPGIHPFAADVSTPDGPRLVVEAAVRELGGLDVLVNNAVTMRSAPLGTIEADDTHRQVATNLLAPLFLTQEALPHLEAAKGTVLNVTTAGNQRGWPGHSVYGATKAALDFLTRTWALELAPRGIRVAAVAPGPVETPIGEHAGLDPAGIERMRERQRARVPLGRVGQPEEIAWWLVHLARPEASFATGLVLPVDGGAGVVF</sequence>
<accession>A0AAU2H824</accession>
<dbReference type="Gene3D" id="3.40.50.720">
    <property type="entry name" value="NAD(P)-binding Rossmann-like Domain"/>
    <property type="match status" value="1"/>
</dbReference>
<proteinExistence type="predicted"/>
<dbReference type="Pfam" id="PF13561">
    <property type="entry name" value="adh_short_C2"/>
    <property type="match status" value="1"/>
</dbReference>
<dbReference type="InterPro" id="IPR036291">
    <property type="entry name" value="NAD(P)-bd_dom_sf"/>
</dbReference>
<dbReference type="GO" id="GO:0016491">
    <property type="term" value="F:oxidoreductase activity"/>
    <property type="evidence" value="ECO:0007669"/>
    <property type="project" value="UniProtKB-KW"/>
</dbReference>
<dbReference type="CDD" id="cd05233">
    <property type="entry name" value="SDR_c"/>
    <property type="match status" value="1"/>
</dbReference>
<evidence type="ECO:0000313" key="2">
    <source>
        <dbReference type="EMBL" id="WTU44288.1"/>
    </source>
</evidence>
<dbReference type="PANTHER" id="PTHR43975">
    <property type="entry name" value="ZGC:101858"/>
    <property type="match status" value="1"/>
</dbReference>
<organism evidence="2">
    <name type="scientific">Streptomyces sp. NBC_00060</name>
    <dbReference type="NCBI Taxonomy" id="2975636"/>
    <lineage>
        <taxon>Bacteria</taxon>
        <taxon>Bacillati</taxon>
        <taxon>Actinomycetota</taxon>
        <taxon>Actinomycetes</taxon>
        <taxon>Kitasatosporales</taxon>
        <taxon>Streptomycetaceae</taxon>
        <taxon>Streptomyces</taxon>
    </lineage>
</organism>
<protein>
    <submittedName>
        <fullName evidence="2">SDR family oxidoreductase</fullName>
    </submittedName>
</protein>